<keyword evidence="5 9" id="KW-0560">Oxidoreductase</keyword>
<sequence length="460" mass="51952">MSRLAVRPARAVARTRPPLVPGVPLLGNLPAFARDVLGFCVQHYQTYGPVYRIRLLNREYWVLAGLEANQFLARDGDRCLSSRSLWKMGAELGAPEYFLLAQDGAWHRQLRKAHAPGYKREVYERQIPQMVALTQAHIRERWLPGTSIPVVDEVQRIACEQVGHAVLGHSSKEIFEDVRLVFAMAIRTSSIPLVPSIFTKWPPYVRAKRRVWAYMRRLIAVERERLARGEPLPSRFAAHVLAFRDENGRPIPESALAKSFAGVFFSSLDTLASTLSFMLYAAFKHPHILERVREDVEKLFAMPLDAIDRHTLKACSALYGLALETMRMYPVVPVTPRIVVEPFEIEGVDIPAGVEVMFATGVTHMLPEFFPNPEVFDIDRYTPERAEHRRPGVFTPFSLGTHTCLGAGFAELQLMMTFATILHTAELALDPPDFTASVKPLPLPNPGKDFRLRVLRLRDG</sequence>
<reference evidence="11 13" key="2">
    <citation type="submission" date="2015-07" db="EMBL/GenBank/DDBJ databases">
        <title>Whole genome sequence of Ardenticatena maritima DSM 23922.</title>
        <authorList>
            <person name="Hemp J."/>
            <person name="Ward L.M."/>
            <person name="Pace L.A."/>
            <person name="Fischer W.W."/>
        </authorList>
    </citation>
    <scope>NUCLEOTIDE SEQUENCE [LARGE SCALE GENOMIC DNA]</scope>
    <source>
        <strain evidence="11 13">110S</strain>
    </source>
</reference>
<evidence type="ECO:0000256" key="5">
    <source>
        <dbReference type="ARBA" id="ARBA00023002"/>
    </source>
</evidence>
<evidence type="ECO:0000256" key="4">
    <source>
        <dbReference type="ARBA" id="ARBA00022723"/>
    </source>
</evidence>
<evidence type="ECO:0000313" key="11">
    <source>
        <dbReference type="EMBL" id="KPL86311.1"/>
    </source>
</evidence>
<dbReference type="STRING" id="872965.SE16_13345"/>
<dbReference type="Gene3D" id="1.10.630.10">
    <property type="entry name" value="Cytochrome P450"/>
    <property type="match status" value="1"/>
</dbReference>
<dbReference type="GO" id="GO:0004497">
    <property type="term" value="F:monooxygenase activity"/>
    <property type="evidence" value="ECO:0007669"/>
    <property type="project" value="UniProtKB-KW"/>
</dbReference>
<dbReference type="Proteomes" id="UP000050502">
    <property type="component" value="Unassembled WGS sequence"/>
</dbReference>
<dbReference type="EMBL" id="BBZA01000106">
    <property type="protein sequence ID" value="GAP63034.1"/>
    <property type="molecule type" value="Genomic_DNA"/>
</dbReference>
<dbReference type="InterPro" id="IPR017972">
    <property type="entry name" value="Cyt_P450_CS"/>
</dbReference>
<keyword evidence="3 8" id="KW-0349">Heme</keyword>
<dbReference type="Pfam" id="PF00067">
    <property type="entry name" value="p450"/>
    <property type="match status" value="1"/>
</dbReference>
<dbReference type="FunCoup" id="A0A0N0RFJ2">
    <property type="interactions" value="103"/>
</dbReference>
<feature type="binding site" description="axial binding residue" evidence="8">
    <location>
        <position position="404"/>
    </location>
    <ligand>
        <name>heme</name>
        <dbReference type="ChEBI" id="CHEBI:30413"/>
    </ligand>
    <ligandPart>
        <name>Fe</name>
        <dbReference type="ChEBI" id="CHEBI:18248"/>
    </ligandPart>
</feature>
<dbReference type="InParanoid" id="A0A0N0RFJ2"/>
<evidence type="ECO:0000256" key="1">
    <source>
        <dbReference type="ARBA" id="ARBA00001971"/>
    </source>
</evidence>
<keyword evidence="12" id="KW-1185">Reference proteome</keyword>
<comment type="similarity">
    <text evidence="2 9">Belongs to the cytochrome P450 family.</text>
</comment>
<dbReference type="GO" id="GO:0005506">
    <property type="term" value="F:iron ion binding"/>
    <property type="evidence" value="ECO:0007669"/>
    <property type="project" value="InterPro"/>
</dbReference>
<dbReference type="PRINTS" id="PR00465">
    <property type="entry name" value="EP450IV"/>
</dbReference>
<dbReference type="PRINTS" id="PR00385">
    <property type="entry name" value="P450"/>
</dbReference>
<evidence type="ECO:0000313" key="13">
    <source>
        <dbReference type="Proteomes" id="UP000050502"/>
    </source>
</evidence>
<keyword evidence="4 8" id="KW-0479">Metal-binding</keyword>
<dbReference type="AlphaFoldDB" id="A0A0N0RFJ2"/>
<dbReference type="GO" id="GO:0016125">
    <property type="term" value="P:sterol metabolic process"/>
    <property type="evidence" value="ECO:0007669"/>
    <property type="project" value="TreeGrafter"/>
</dbReference>
<evidence type="ECO:0000256" key="9">
    <source>
        <dbReference type="RuleBase" id="RU000461"/>
    </source>
</evidence>
<dbReference type="GO" id="GO:0016705">
    <property type="term" value="F:oxidoreductase activity, acting on paired donors, with incorporation or reduction of molecular oxygen"/>
    <property type="evidence" value="ECO:0007669"/>
    <property type="project" value="InterPro"/>
</dbReference>
<proteinExistence type="inferred from homology"/>
<keyword evidence="7 9" id="KW-0503">Monooxygenase</keyword>
<comment type="caution">
    <text evidence="10">The sequence shown here is derived from an EMBL/GenBank/DDBJ whole genome shotgun (WGS) entry which is preliminary data.</text>
</comment>
<dbReference type="SUPFAM" id="SSF48264">
    <property type="entry name" value="Cytochrome P450"/>
    <property type="match status" value="1"/>
</dbReference>
<dbReference type="EMBL" id="LGKN01000009">
    <property type="protein sequence ID" value="KPL86311.1"/>
    <property type="molecule type" value="Genomic_DNA"/>
</dbReference>
<evidence type="ECO:0000256" key="3">
    <source>
        <dbReference type="ARBA" id="ARBA00022617"/>
    </source>
</evidence>
<evidence type="ECO:0000256" key="7">
    <source>
        <dbReference type="ARBA" id="ARBA00023033"/>
    </source>
</evidence>
<gene>
    <name evidence="10" type="ORF">ARMA_1457</name>
    <name evidence="11" type="ORF">SE16_13345</name>
</gene>
<dbReference type="PANTHER" id="PTHR24286:SF24">
    <property type="entry name" value="LANOSTEROL 14-ALPHA DEMETHYLASE"/>
    <property type="match status" value="1"/>
</dbReference>
<keyword evidence="6 8" id="KW-0408">Iron</keyword>
<dbReference type="OrthoDB" id="151819at2"/>
<protein>
    <recommendedName>
        <fullName evidence="14">Cytochrome P450</fullName>
    </recommendedName>
</protein>
<accession>A0A0N0RFJ2</accession>
<reference evidence="10 12" key="1">
    <citation type="journal article" date="2015" name="Genome Announc.">
        <title>Draft Genome Sequence of a Heterotrophic Facultative Anaerobic Thermophilic Bacterium, Ardenticatena maritima Strain 110ST.</title>
        <authorList>
            <person name="Kawaichi S."/>
            <person name="Yoshida T."/>
            <person name="Sako Y."/>
            <person name="Nakamura R."/>
        </authorList>
    </citation>
    <scope>NUCLEOTIDE SEQUENCE [LARGE SCALE GENOMIC DNA]</scope>
    <source>
        <strain evidence="10 12">110S</strain>
    </source>
</reference>
<evidence type="ECO:0000313" key="10">
    <source>
        <dbReference type="EMBL" id="GAP63034.1"/>
    </source>
</evidence>
<evidence type="ECO:0000256" key="6">
    <source>
        <dbReference type="ARBA" id="ARBA00023004"/>
    </source>
</evidence>
<evidence type="ECO:0000256" key="8">
    <source>
        <dbReference type="PIRSR" id="PIRSR602403-1"/>
    </source>
</evidence>
<evidence type="ECO:0008006" key="14">
    <source>
        <dbReference type="Google" id="ProtNLM"/>
    </source>
</evidence>
<dbReference type="InterPro" id="IPR036396">
    <property type="entry name" value="Cyt_P450_sf"/>
</dbReference>
<dbReference type="InterPro" id="IPR001128">
    <property type="entry name" value="Cyt_P450"/>
</dbReference>
<dbReference type="Proteomes" id="UP000037784">
    <property type="component" value="Unassembled WGS sequence"/>
</dbReference>
<dbReference type="PANTHER" id="PTHR24286">
    <property type="entry name" value="CYTOCHROME P450 26"/>
    <property type="match status" value="1"/>
</dbReference>
<dbReference type="GO" id="GO:0020037">
    <property type="term" value="F:heme binding"/>
    <property type="evidence" value="ECO:0007669"/>
    <property type="project" value="InterPro"/>
</dbReference>
<evidence type="ECO:0000313" key="12">
    <source>
        <dbReference type="Proteomes" id="UP000037784"/>
    </source>
</evidence>
<evidence type="ECO:0000256" key="2">
    <source>
        <dbReference type="ARBA" id="ARBA00010617"/>
    </source>
</evidence>
<organism evidence="10 12">
    <name type="scientific">Ardenticatena maritima</name>
    <dbReference type="NCBI Taxonomy" id="872965"/>
    <lineage>
        <taxon>Bacteria</taxon>
        <taxon>Bacillati</taxon>
        <taxon>Chloroflexota</taxon>
        <taxon>Ardenticatenia</taxon>
        <taxon>Ardenticatenales</taxon>
        <taxon>Ardenticatenaceae</taxon>
        <taxon>Ardenticatena</taxon>
    </lineage>
</organism>
<reference evidence="12" key="3">
    <citation type="submission" date="2015-08" db="EMBL/GenBank/DDBJ databases">
        <title>Draft Genome Sequence of a Heterotrophic Facultative Anaerobic Bacterium Ardenticatena maritima Strain 110S.</title>
        <authorList>
            <person name="Kawaichi S."/>
            <person name="Yoshida T."/>
            <person name="Sako Y."/>
            <person name="Nakamura R."/>
        </authorList>
    </citation>
    <scope>NUCLEOTIDE SEQUENCE [LARGE SCALE GENOMIC DNA]</scope>
    <source>
        <strain evidence="12">110S</strain>
    </source>
</reference>
<comment type="cofactor">
    <cofactor evidence="1 8">
        <name>heme</name>
        <dbReference type="ChEBI" id="CHEBI:30413"/>
    </cofactor>
</comment>
<dbReference type="PROSITE" id="PS00086">
    <property type="entry name" value="CYTOCHROME_P450"/>
    <property type="match status" value="1"/>
</dbReference>
<dbReference type="InterPro" id="IPR002403">
    <property type="entry name" value="Cyt_P450_E_grp-IV"/>
</dbReference>
<dbReference type="RefSeq" id="WP_054492904.1">
    <property type="nucleotide sequence ID" value="NZ_BBZA01000106.1"/>
</dbReference>
<name>A0A0N0RFJ2_9CHLR</name>